<organism evidence="2 3">
    <name type="scientific">Pelagovum pacificum</name>
    <dbReference type="NCBI Taxonomy" id="2588711"/>
    <lineage>
        <taxon>Bacteria</taxon>
        <taxon>Pseudomonadati</taxon>
        <taxon>Pseudomonadota</taxon>
        <taxon>Alphaproteobacteria</taxon>
        <taxon>Rhodobacterales</taxon>
        <taxon>Paracoccaceae</taxon>
        <taxon>Pelagovum</taxon>
    </lineage>
</organism>
<name>A0A5C5GF01_9RHOB</name>
<dbReference type="InterPro" id="IPR029016">
    <property type="entry name" value="GAF-like_dom_sf"/>
</dbReference>
<dbReference type="RefSeq" id="WP_140193975.1">
    <property type="nucleotide sequence ID" value="NZ_CP065915.1"/>
</dbReference>
<dbReference type="InterPro" id="IPR003018">
    <property type="entry name" value="GAF"/>
</dbReference>
<dbReference type="SUPFAM" id="SSF55781">
    <property type="entry name" value="GAF domain-like"/>
    <property type="match status" value="1"/>
</dbReference>
<evidence type="ECO:0000259" key="1">
    <source>
        <dbReference type="Pfam" id="PF13185"/>
    </source>
</evidence>
<feature type="domain" description="GAF" evidence="1">
    <location>
        <begin position="27"/>
        <end position="154"/>
    </location>
</feature>
<gene>
    <name evidence="2" type="ORF">FHY64_08450</name>
</gene>
<dbReference type="OrthoDB" id="7066078at2"/>
<evidence type="ECO:0000313" key="3">
    <source>
        <dbReference type="Proteomes" id="UP000314011"/>
    </source>
</evidence>
<reference evidence="2 3" key="1">
    <citation type="submission" date="2019-06" db="EMBL/GenBank/DDBJ databases">
        <title>Genome of new Rhodobacteraceae sp. SM1903.</title>
        <authorList>
            <person name="Ren X."/>
        </authorList>
    </citation>
    <scope>NUCLEOTIDE SEQUENCE [LARGE SCALE GENOMIC DNA]</scope>
    <source>
        <strain evidence="2 3">SM1903</strain>
    </source>
</reference>
<proteinExistence type="predicted"/>
<keyword evidence="3" id="KW-1185">Reference proteome</keyword>
<dbReference type="Proteomes" id="UP000314011">
    <property type="component" value="Unassembled WGS sequence"/>
</dbReference>
<dbReference type="Gene3D" id="3.30.450.40">
    <property type="match status" value="1"/>
</dbReference>
<dbReference type="EMBL" id="VFFF01000001">
    <property type="protein sequence ID" value="TNY33288.1"/>
    <property type="molecule type" value="Genomic_DNA"/>
</dbReference>
<dbReference type="AlphaFoldDB" id="A0A5C5GF01"/>
<dbReference type="Pfam" id="PF13185">
    <property type="entry name" value="GAF_2"/>
    <property type="match status" value="1"/>
</dbReference>
<sequence length="167" mass="18094">MPDHPTMPAGFADDFIATLARPDCTAHSLLALVAAHLIETCDLRLVTIAARDTNDGTFLRLFSSMPDAYAAQGRKPVNETDWSRHVIDEHKTFIANDYEEVKAAMFDHEQIRALGCESLVNVPVVVCGDVVGTLNCLSVSGHFDDAIVAACEAMRLPVAAALLLQDE</sequence>
<comment type="caution">
    <text evidence="2">The sequence shown here is derived from an EMBL/GenBank/DDBJ whole genome shotgun (WGS) entry which is preliminary data.</text>
</comment>
<accession>A0A5C5GF01</accession>
<protein>
    <submittedName>
        <fullName evidence="2">GAF domain-containing protein</fullName>
    </submittedName>
</protein>
<evidence type="ECO:0000313" key="2">
    <source>
        <dbReference type="EMBL" id="TNY33288.1"/>
    </source>
</evidence>